<feature type="domain" description="ImpA N-terminal" evidence="2">
    <location>
        <begin position="8"/>
        <end position="130"/>
    </location>
</feature>
<gene>
    <name evidence="3" type="primary">tssA</name>
    <name evidence="3" type="ORF">GTP91_00235</name>
</gene>
<evidence type="ECO:0000256" key="1">
    <source>
        <dbReference type="SAM" id="MobiDB-lite"/>
    </source>
</evidence>
<dbReference type="NCBIfam" id="TIGR03363">
    <property type="entry name" value="VI_chp_8"/>
    <property type="match status" value="1"/>
</dbReference>
<comment type="caution">
    <text evidence="3">The sequence shown here is derived from an EMBL/GenBank/DDBJ whole genome shotgun (WGS) entry which is preliminary data.</text>
</comment>
<proteinExistence type="predicted"/>
<evidence type="ECO:0000259" key="2">
    <source>
        <dbReference type="Pfam" id="PF06812"/>
    </source>
</evidence>
<dbReference type="RefSeq" id="WP_161094969.1">
    <property type="nucleotide sequence ID" value="NZ_WWCW01000001.1"/>
</dbReference>
<dbReference type="PANTHER" id="PTHR37951:SF1">
    <property type="entry name" value="TYPE VI SECRETION SYSTEM COMPONENT TSSA1"/>
    <property type="match status" value="1"/>
</dbReference>
<dbReference type="PANTHER" id="PTHR37951">
    <property type="entry name" value="CYTOPLASMIC PROTEIN-RELATED"/>
    <property type="match status" value="1"/>
</dbReference>
<name>A0A845FWL0_9BURK</name>
<accession>A0A845FWL0</accession>
<dbReference type="InterPro" id="IPR010657">
    <property type="entry name" value="ImpA_N"/>
</dbReference>
<evidence type="ECO:0000313" key="4">
    <source>
        <dbReference type="Proteomes" id="UP000470302"/>
    </source>
</evidence>
<dbReference type="InterPro" id="IPR017740">
    <property type="entry name" value="TssA-like"/>
</dbReference>
<feature type="compositionally biased region" description="Low complexity" evidence="1">
    <location>
        <begin position="207"/>
        <end position="217"/>
    </location>
</feature>
<dbReference type="Pfam" id="PF06812">
    <property type="entry name" value="ImpA_N"/>
    <property type="match status" value="1"/>
</dbReference>
<dbReference type="EMBL" id="WWCW01000001">
    <property type="protein sequence ID" value="MYM85602.1"/>
    <property type="molecule type" value="Genomic_DNA"/>
</dbReference>
<organism evidence="3 4">
    <name type="scientific">Duganella vulcania</name>
    <dbReference type="NCBI Taxonomy" id="2692166"/>
    <lineage>
        <taxon>Bacteria</taxon>
        <taxon>Pseudomonadati</taxon>
        <taxon>Pseudomonadota</taxon>
        <taxon>Betaproteobacteria</taxon>
        <taxon>Burkholderiales</taxon>
        <taxon>Oxalobacteraceae</taxon>
        <taxon>Telluria group</taxon>
        <taxon>Duganella</taxon>
    </lineage>
</organism>
<dbReference type="AlphaFoldDB" id="A0A845FWL0"/>
<dbReference type="Proteomes" id="UP000470302">
    <property type="component" value="Unassembled WGS sequence"/>
</dbReference>
<evidence type="ECO:0000313" key="3">
    <source>
        <dbReference type="EMBL" id="MYM85602.1"/>
    </source>
</evidence>
<protein>
    <submittedName>
        <fullName evidence="3">Type VI secretion system protein TssA</fullName>
    </submittedName>
</protein>
<sequence>MFDIAQLLQPISAAQPSGEDLAFSAEVDRIAQARVYDDPTLDQGEWIAALKEADWPFVASRSAAMIATRSKDMRLAVWLAEAHAKTRGLRGLGEGYALLAGLCEHFWDDMYPVPEDGDYEQRIGNLFWLLSRTPALVKEAALKEGAAPLPDAEYCLAALTELERIVDQRLGADGPGFSAAKDSLQTVIRSAAPVGSLQAAPAGRDVPGGPATPAATGPLQDRRQALAQLRVVADFFRRTEPHSPVAYLADKAASWGDMPLHVWLRAVIKDPAAIASVEELLDARPTGE</sequence>
<feature type="region of interest" description="Disordered" evidence="1">
    <location>
        <begin position="198"/>
        <end position="217"/>
    </location>
</feature>
<reference evidence="3 4" key="1">
    <citation type="submission" date="2020-01" db="EMBL/GenBank/DDBJ databases">
        <title>Novel species isolated from a subtropical stream in China.</title>
        <authorList>
            <person name="Lu H."/>
        </authorList>
    </citation>
    <scope>NUCLEOTIDE SEQUENCE [LARGE SCALE GENOMIC DNA]</scope>
    <source>
        <strain evidence="3 4">FT82W</strain>
    </source>
</reference>